<dbReference type="SMART" id="SM00387">
    <property type="entry name" value="HATPase_c"/>
    <property type="match status" value="1"/>
</dbReference>
<keyword evidence="7" id="KW-0067">ATP-binding</keyword>
<dbReference type="PANTHER" id="PTHR43065">
    <property type="entry name" value="SENSOR HISTIDINE KINASE"/>
    <property type="match status" value="1"/>
</dbReference>
<reference evidence="12 13" key="1">
    <citation type="submission" date="2019-02" db="EMBL/GenBank/DDBJ databases">
        <title>Deep-cultivation of Planctomycetes and their phenomic and genomic characterization uncovers novel biology.</title>
        <authorList>
            <person name="Wiegand S."/>
            <person name="Jogler M."/>
            <person name="Boedeker C."/>
            <person name="Pinto D."/>
            <person name="Vollmers J."/>
            <person name="Rivas-Marin E."/>
            <person name="Kohn T."/>
            <person name="Peeters S.H."/>
            <person name="Heuer A."/>
            <person name="Rast P."/>
            <person name="Oberbeckmann S."/>
            <person name="Bunk B."/>
            <person name="Jeske O."/>
            <person name="Meyerdierks A."/>
            <person name="Storesund J.E."/>
            <person name="Kallscheuer N."/>
            <person name="Luecker S."/>
            <person name="Lage O.M."/>
            <person name="Pohl T."/>
            <person name="Merkel B.J."/>
            <person name="Hornburger P."/>
            <person name="Mueller R.-W."/>
            <person name="Bruemmer F."/>
            <person name="Labrenz M."/>
            <person name="Spormann A.M."/>
            <person name="Op den Camp H."/>
            <person name="Overmann J."/>
            <person name="Amann R."/>
            <person name="Jetten M.S.M."/>
            <person name="Mascher T."/>
            <person name="Medema M.H."/>
            <person name="Devos D.P."/>
            <person name="Kaster A.-K."/>
            <person name="Ovreas L."/>
            <person name="Rohde M."/>
            <person name="Galperin M.Y."/>
            <person name="Jogler C."/>
        </authorList>
    </citation>
    <scope>NUCLEOTIDE SEQUENCE [LARGE SCALE GENOMIC DNA]</scope>
    <source>
        <strain evidence="12 13">Pan181</strain>
    </source>
</reference>
<dbReference type="KEGG" id="amuc:Pan181_24360"/>
<dbReference type="EMBL" id="CP036278">
    <property type="protein sequence ID" value="QDU56228.1"/>
    <property type="molecule type" value="Genomic_DNA"/>
</dbReference>
<dbReference type="SUPFAM" id="SSF47384">
    <property type="entry name" value="Homodimeric domain of signal transducing histidine kinase"/>
    <property type="match status" value="1"/>
</dbReference>
<evidence type="ECO:0000259" key="11">
    <source>
        <dbReference type="PROSITE" id="PS50113"/>
    </source>
</evidence>
<keyword evidence="8" id="KW-0902">Two-component regulatory system</keyword>
<keyword evidence="5" id="KW-0547">Nucleotide-binding</keyword>
<dbReference type="Gene3D" id="3.30.450.20">
    <property type="entry name" value="PAS domain"/>
    <property type="match status" value="3"/>
</dbReference>
<dbReference type="SMART" id="SM00086">
    <property type="entry name" value="PAC"/>
    <property type="match status" value="2"/>
</dbReference>
<evidence type="ECO:0000256" key="5">
    <source>
        <dbReference type="ARBA" id="ARBA00022741"/>
    </source>
</evidence>
<dbReference type="Pfam" id="PF08448">
    <property type="entry name" value="PAS_4"/>
    <property type="match status" value="1"/>
</dbReference>
<dbReference type="InterPro" id="IPR013656">
    <property type="entry name" value="PAS_4"/>
</dbReference>
<dbReference type="InterPro" id="IPR003661">
    <property type="entry name" value="HisK_dim/P_dom"/>
</dbReference>
<dbReference type="PANTHER" id="PTHR43065:SF46">
    <property type="entry name" value="C4-DICARBOXYLATE TRANSPORT SENSOR PROTEIN DCTB"/>
    <property type="match status" value="1"/>
</dbReference>
<evidence type="ECO:0000256" key="3">
    <source>
        <dbReference type="ARBA" id="ARBA00022553"/>
    </source>
</evidence>
<name>A0A518ANC6_9BACT</name>
<comment type="catalytic activity">
    <reaction evidence="1">
        <text>ATP + protein L-histidine = ADP + protein N-phospho-L-histidine.</text>
        <dbReference type="EC" id="2.7.13.3"/>
    </reaction>
</comment>
<evidence type="ECO:0000256" key="4">
    <source>
        <dbReference type="ARBA" id="ARBA00022679"/>
    </source>
</evidence>
<dbReference type="Proteomes" id="UP000315750">
    <property type="component" value="Chromosome"/>
</dbReference>
<evidence type="ECO:0000256" key="1">
    <source>
        <dbReference type="ARBA" id="ARBA00000085"/>
    </source>
</evidence>
<dbReference type="RefSeq" id="WP_197529185.1">
    <property type="nucleotide sequence ID" value="NZ_CP036278.1"/>
</dbReference>
<organism evidence="12 13">
    <name type="scientific">Aeoliella mucimassa</name>
    <dbReference type="NCBI Taxonomy" id="2527972"/>
    <lineage>
        <taxon>Bacteria</taxon>
        <taxon>Pseudomonadati</taxon>
        <taxon>Planctomycetota</taxon>
        <taxon>Planctomycetia</taxon>
        <taxon>Pirellulales</taxon>
        <taxon>Lacipirellulaceae</taxon>
        <taxon>Aeoliella</taxon>
    </lineage>
</organism>
<dbReference type="Gene3D" id="1.10.287.130">
    <property type="match status" value="1"/>
</dbReference>
<dbReference type="AlphaFoldDB" id="A0A518ANC6"/>
<dbReference type="InterPro" id="IPR036890">
    <property type="entry name" value="HATPase_C_sf"/>
</dbReference>
<proteinExistence type="predicted"/>
<dbReference type="Pfam" id="PF12860">
    <property type="entry name" value="PAS_7"/>
    <property type="match status" value="1"/>
</dbReference>
<dbReference type="CDD" id="cd00130">
    <property type="entry name" value="PAS"/>
    <property type="match status" value="1"/>
</dbReference>
<keyword evidence="13" id="KW-1185">Reference proteome</keyword>
<dbReference type="GO" id="GO:0005524">
    <property type="term" value="F:ATP binding"/>
    <property type="evidence" value="ECO:0007669"/>
    <property type="project" value="UniProtKB-KW"/>
</dbReference>
<evidence type="ECO:0000313" key="12">
    <source>
        <dbReference type="EMBL" id="QDU56228.1"/>
    </source>
</evidence>
<protein>
    <recommendedName>
        <fullName evidence="2">histidine kinase</fullName>
        <ecNumber evidence="2">2.7.13.3</ecNumber>
    </recommendedName>
</protein>
<dbReference type="InterPro" id="IPR003594">
    <property type="entry name" value="HATPase_dom"/>
</dbReference>
<dbReference type="SUPFAM" id="SSF55874">
    <property type="entry name" value="ATPase domain of HSP90 chaperone/DNA topoisomerase II/histidine kinase"/>
    <property type="match status" value="1"/>
</dbReference>
<dbReference type="InterPro" id="IPR001610">
    <property type="entry name" value="PAC"/>
</dbReference>
<keyword evidence="3" id="KW-0597">Phosphoprotein</keyword>
<dbReference type="EC" id="2.7.13.3" evidence="2"/>
<evidence type="ECO:0000256" key="2">
    <source>
        <dbReference type="ARBA" id="ARBA00012438"/>
    </source>
</evidence>
<sequence>MEYVNPHFTRTTGYSAQEALGNTSRLLKSGETPDSVYEDLWSKINSGQNWSGELLNRKRSGELYWEQQTIAPLVNELGKITHFIAVKEDITCRKISEKEQLRLAEELKSRNDELAYERRMLQTIVDSAPLAIFWKDRESVYLGCNALFARMAGVESSDEIKGLTDFEMPWTTDEALHYRLCDQQVMELGFEILNHEETHTSSDGKEHIVWTSKAPFYDQDGNVVGMVGVYSDVTEQREAAVHRDQLLQETQEQKSLLDAVMSSVGDGILAFDDSKHLLCSNPAAEKILGVTMEVGNTLESCVSTLQICHLDGETPVETSELAVNKAIAGNVVVNEEVLLRSKSGDKMLSVNAAPLVANGHRGGVVTMRDVTEYKTLERQLLQSQKLESIGQLAAGIAHEINTPMQFVADNIEFLEKSAGGLCTVIDRYNELLTEETPKSWSQRKQEIEEMIETCDFNLVRSQFAEAIDESREGIQRTVNIIKAMKSFSHPGNKDRVMVNINEAIRSTMTISRNRWKYNAEIDLNLDDSLPEIPAYPSELNQVLLNLIVNASDAIVDRYGENGVGKIEVRSSLTEDGVEVSVKDNGCGIPEPIRQKVFDPFFTTKAVGQGTGQGLSITHNVIVAMHGGQVHLESTEGEGTTFTVCLPIEPDDEAGNDRASFAHELSVATADLAEC</sequence>
<dbReference type="InterPro" id="IPR005467">
    <property type="entry name" value="His_kinase_dom"/>
</dbReference>
<dbReference type="NCBIfam" id="TIGR00229">
    <property type="entry name" value="sensory_box"/>
    <property type="match status" value="3"/>
</dbReference>
<evidence type="ECO:0000256" key="7">
    <source>
        <dbReference type="ARBA" id="ARBA00022840"/>
    </source>
</evidence>
<keyword evidence="6" id="KW-0418">Kinase</keyword>
<dbReference type="PRINTS" id="PR00344">
    <property type="entry name" value="BCTRLSENSOR"/>
</dbReference>
<evidence type="ECO:0000313" key="13">
    <source>
        <dbReference type="Proteomes" id="UP000315750"/>
    </source>
</evidence>
<dbReference type="Pfam" id="PF13426">
    <property type="entry name" value="PAS_9"/>
    <property type="match status" value="1"/>
</dbReference>
<feature type="domain" description="Histidine kinase" evidence="9">
    <location>
        <begin position="395"/>
        <end position="649"/>
    </location>
</feature>
<dbReference type="InterPro" id="IPR036097">
    <property type="entry name" value="HisK_dim/P_sf"/>
</dbReference>
<dbReference type="CDD" id="cd00082">
    <property type="entry name" value="HisKA"/>
    <property type="match status" value="1"/>
</dbReference>
<dbReference type="Pfam" id="PF02518">
    <property type="entry name" value="HATPase_c"/>
    <property type="match status" value="1"/>
</dbReference>
<dbReference type="PROSITE" id="PS50109">
    <property type="entry name" value="HIS_KIN"/>
    <property type="match status" value="1"/>
</dbReference>
<feature type="domain" description="PAC" evidence="11">
    <location>
        <begin position="48"/>
        <end position="102"/>
    </location>
</feature>
<keyword evidence="4 12" id="KW-0808">Transferase</keyword>
<evidence type="ECO:0000256" key="8">
    <source>
        <dbReference type="ARBA" id="ARBA00023012"/>
    </source>
</evidence>
<dbReference type="PROSITE" id="PS50113">
    <property type="entry name" value="PAC"/>
    <property type="match status" value="2"/>
</dbReference>
<dbReference type="InterPro" id="IPR000014">
    <property type="entry name" value="PAS"/>
</dbReference>
<dbReference type="InterPro" id="IPR035965">
    <property type="entry name" value="PAS-like_dom_sf"/>
</dbReference>
<dbReference type="InterPro" id="IPR004358">
    <property type="entry name" value="Sig_transdc_His_kin-like_C"/>
</dbReference>
<dbReference type="PROSITE" id="PS50112">
    <property type="entry name" value="PAS"/>
    <property type="match status" value="1"/>
</dbReference>
<feature type="domain" description="PAC" evidence="11">
    <location>
        <begin position="193"/>
        <end position="245"/>
    </location>
</feature>
<evidence type="ECO:0000259" key="10">
    <source>
        <dbReference type="PROSITE" id="PS50112"/>
    </source>
</evidence>
<feature type="domain" description="PAS" evidence="10">
    <location>
        <begin position="1"/>
        <end position="23"/>
    </location>
</feature>
<accession>A0A518ANC6</accession>
<gene>
    <name evidence="12" type="primary">zraS_6</name>
    <name evidence="12" type="ORF">Pan181_24360</name>
</gene>
<dbReference type="GO" id="GO:0000155">
    <property type="term" value="F:phosphorelay sensor kinase activity"/>
    <property type="evidence" value="ECO:0007669"/>
    <property type="project" value="InterPro"/>
</dbReference>
<dbReference type="SUPFAM" id="SSF55785">
    <property type="entry name" value="PYP-like sensor domain (PAS domain)"/>
    <property type="match status" value="3"/>
</dbReference>
<dbReference type="Gene3D" id="3.30.565.10">
    <property type="entry name" value="Histidine kinase-like ATPase, C-terminal domain"/>
    <property type="match status" value="1"/>
</dbReference>
<evidence type="ECO:0000256" key="6">
    <source>
        <dbReference type="ARBA" id="ARBA00022777"/>
    </source>
</evidence>
<evidence type="ECO:0000259" key="9">
    <source>
        <dbReference type="PROSITE" id="PS50109"/>
    </source>
</evidence>
<dbReference type="InterPro" id="IPR000700">
    <property type="entry name" value="PAS-assoc_C"/>
</dbReference>